<gene>
    <name evidence="2" type="ORF">DILT_LOCUS6064</name>
</gene>
<name>A0A3P7LHS2_DIBLA</name>
<organism evidence="2 3">
    <name type="scientific">Dibothriocephalus latus</name>
    <name type="common">Fish tapeworm</name>
    <name type="synonym">Diphyllobothrium latum</name>
    <dbReference type="NCBI Taxonomy" id="60516"/>
    <lineage>
        <taxon>Eukaryota</taxon>
        <taxon>Metazoa</taxon>
        <taxon>Spiralia</taxon>
        <taxon>Lophotrochozoa</taxon>
        <taxon>Platyhelminthes</taxon>
        <taxon>Cestoda</taxon>
        <taxon>Eucestoda</taxon>
        <taxon>Diphyllobothriidea</taxon>
        <taxon>Diphyllobothriidae</taxon>
        <taxon>Dibothriocephalus</taxon>
    </lineage>
</organism>
<evidence type="ECO:0000256" key="1">
    <source>
        <dbReference type="SAM" id="Phobius"/>
    </source>
</evidence>
<keyword evidence="1" id="KW-0472">Membrane</keyword>
<keyword evidence="1" id="KW-1133">Transmembrane helix</keyword>
<reference evidence="2 3" key="1">
    <citation type="submission" date="2018-11" db="EMBL/GenBank/DDBJ databases">
        <authorList>
            <consortium name="Pathogen Informatics"/>
        </authorList>
    </citation>
    <scope>NUCLEOTIDE SEQUENCE [LARGE SCALE GENOMIC DNA]</scope>
</reference>
<dbReference type="OrthoDB" id="6261249at2759"/>
<protein>
    <submittedName>
        <fullName evidence="2">Uncharacterized protein</fullName>
    </submittedName>
</protein>
<sequence length="153" mass="16877">MQKPIDGGFVHDDDDRQRQTETIMRGARLLWLVLVLMGLLFVLGAIALDIAALVLQKWVRWDFAAASGFSSTSRGLFSSCSVKPLRRGGAQRVSAGSIAASFQDADFVQHQIVHLAFTSIIDAAVCALSMEVLQENQTVKGKIKHKIIFFRCK</sequence>
<keyword evidence="3" id="KW-1185">Reference proteome</keyword>
<proteinExistence type="predicted"/>
<dbReference type="Proteomes" id="UP000281553">
    <property type="component" value="Unassembled WGS sequence"/>
</dbReference>
<keyword evidence="1" id="KW-0812">Transmembrane</keyword>
<evidence type="ECO:0000313" key="3">
    <source>
        <dbReference type="Proteomes" id="UP000281553"/>
    </source>
</evidence>
<feature type="transmembrane region" description="Helical" evidence="1">
    <location>
        <begin position="29"/>
        <end position="55"/>
    </location>
</feature>
<dbReference type="AlphaFoldDB" id="A0A3P7LHS2"/>
<dbReference type="EMBL" id="UYRU01048720">
    <property type="protein sequence ID" value="VDN10233.1"/>
    <property type="molecule type" value="Genomic_DNA"/>
</dbReference>
<accession>A0A3P7LHS2</accession>
<evidence type="ECO:0000313" key="2">
    <source>
        <dbReference type="EMBL" id="VDN10233.1"/>
    </source>
</evidence>